<reference evidence="1 2" key="1">
    <citation type="submission" date="2020-07" db="EMBL/GenBank/DDBJ databases">
        <title>Highly diverse flavobacterial phages as mortality factor during North Sea spring blooms.</title>
        <authorList>
            <person name="Bartlau N."/>
            <person name="Wichels A."/>
            <person name="Krohne G."/>
            <person name="Adriaenssens E.M."/>
            <person name="Heins A."/>
            <person name="Fuchs B.M."/>
            <person name="Amann R."/>
            <person name="Moraru C."/>
        </authorList>
    </citation>
    <scope>NUCLEOTIDE SEQUENCE [LARGE SCALE GENOMIC DNA]</scope>
</reference>
<gene>
    <name evidence="1" type="ORF">Nekkels1_88</name>
</gene>
<protein>
    <submittedName>
        <fullName evidence="1">Uncharacterized protein</fullName>
    </submittedName>
</protein>
<evidence type="ECO:0000313" key="2">
    <source>
        <dbReference type="Proteomes" id="UP000693689"/>
    </source>
</evidence>
<dbReference type="EMBL" id="MT732443">
    <property type="protein sequence ID" value="QQO97094.1"/>
    <property type="molecule type" value="Genomic_DNA"/>
</dbReference>
<name>A0A8E4UXK1_9CAUD</name>
<dbReference type="Proteomes" id="UP000693689">
    <property type="component" value="Segment"/>
</dbReference>
<sequence length="168" mass="19813">MNILEKDLEEIIYKTHIEDNKLLWEKGLVTKGNMYQQLRIGNYGVADLVTFHKDFSYYHEENALFITVYELKKEKAGISAFLQALRYCKGIKTYIEKFRDKNINLSFNIVLCAKKIDTNSDFIFLSEFMYQNWIGAGLHLNCYSYEYSLNGIEFKEEKGYDLTDKGFK</sequence>
<dbReference type="InterPro" id="IPR011856">
    <property type="entry name" value="tRNA_endonuc-like_dom_sf"/>
</dbReference>
<dbReference type="Gene3D" id="3.40.1350.10">
    <property type="match status" value="1"/>
</dbReference>
<evidence type="ECO:0000313" key="1">
    <source>
        <dbReference type="EMBL" id="QQO97094.1"/>
    </source>
</evidence>
<accession>A0A8E4UXK1</accession>
<keyword evidence="2" id="KW-1185">Reference proteome</keyword>
<dbReference type="GO" id="GO:0003676">
    <property type="term" value="F:nucleic acid binding"/>
    <property type="evidence" value="ECO:0007669"/>
    <property type="project" value="InterPro"/>
</dbReference>
<organism evidence="1 2">
    <name type="scientific">Cellulophaga phage Nekkels_1</name>
    <dbReference type="NCBI Taxonomy" id="2745692"/>
    <lineage>
        <taxon>Viruses</taxon>
        <taxon>Duplodnaviria</taxon>
        <taxon>Heunggongvirae</taxon>
        <taxon>Uroviricota</taxon>
        <taxon>Caudoviricetes</taxon>
        <taxon>Assiduviridae</taxon>
        <taxon>Nekkelsvirus</taxon>
        <taxon>Nekkelsvirus Nekkels</taxon>
    </lineage>
</organism>
<proteinExistence type="predicted"/>